<sequence length="257" mass="27722">MGLTAMIALLLALILLPLFPLSMLFNAGLQALPVWLRVPVLLAFPAAGAWLLNQAAPPPEQYILPLQLLAAFTALLYAWRLLSVQEVFIWARLQATSVWPLVWLAWLHGLHGKTLLFVALAMTIPAAVLMILGSGLSSRFGGAYLGLRGRIGPAFPRLTLAWVVTLLAALAAPPFPGFFAMLAVLQQIPVGLAAVVLAVWLLWSWAAALLWQHGLFGREWPRPAGTVDLSYGAGLGLMLTAVAAVLASIGGWSWWMH</sequence>
<feature type="transmembrane region" description="Helical" evidence="1">
    <location>
        <begin position="160"/>
        <end position="185"/>
    </location>
</feature>
<keyword evidence="1" id="KW-0812">Transmembrane</keyword>
<feature type="transmembrane region" description="Helical" evidence="1">
    <location>
        <begin position="114"/>
        <end position="140"/>
    </location>
</feature>
<dbReference type="EMBL" id="BJNF01000085">
    <property type="protein sequence ID" value="GEC16988.1"/>
    <property type="molecule type" value="Genomic_DNA"/>
</dbReference>
<keyword evidence="1" id="KW-1133">Transmembrane helix</keyword>
<reference evidence="2 3" key="1">
    <citation type="submission" date="2019-06" db="EMBL/GenBank/DDBJ databases">
        <title>Whole genome shotgun sequence of Nitrobacter winogradskyi NBRC 14297.</title>
        <authorList>
            <person name="Hosoyama A."/>
            <person name="Uohara A."/>
            <person name="Ohji S."/>
            <person name="Ichikawa N."/>
        </authorList>
    </citation>
    <scope>NUCLEOTIDE SEQUENCE [LARGE SCALE GENOMIC DNA]</scope>
    <source>
        <strain evidence="2 3">NBRC 14297</strain>
    </source>
</reference>
<feature type="transmembrane region" description="Helical" evidence="1">
    <location>
        <begin position="88"/>
        <end position="107"/>
    </location>
</feature>
<name>A0A4Y3WEP0_NITWI</name>
<proteinExistence type="predicted"/>
<evidence type="ECO:0000313" key="3">
    <source>
        <dbReference type="Proteomes" id="UP000318825"/>
    </source>
</evidence>
<feature type="transmembrane region" description="Helical" evidence="1">
    <location>
        <begin position="64"/>
        <end position="82"/>
    </location>
</feature>
<comment type="caution">
    <text evidence="2">The sequence shown here is derived from an EMBL/GenBank/DDBJ whole genome shotgun (WGS) entry which is preliminary data.</text>
</comment>
<dbReference type="RefSeq" id="WP_244613791.1">
    <property type="nucleotide sequence ID" value="NZ_BJNF01000085.1"/>
</dbReference>
<evidence type="ECO:0008006" key="4">
    <source>
        <dbReference type="Google" id="ProtNLM"/>
    </source>
</evidence>
<feature type="transmembrane region" description="Helical" evidence="1">
    <location>
        <begin position="231"/>
        <end position="255"/>
    </location>
</feature>
<dbReference type="AlphaFoldDB" id="A0A4Y3WEP0"/>
<feature type="transmembrane region" description="Helical" evidence="1">
    <location>
        <begin position="192"/>
        <end position="211"/>
    </location>
</feature>
<dbReference type="Proteomes" id="UP000318825">
    <property type="component" value="Unassembled WGS sequence"/>
</dbReference>
<organism evidence="2 3">
    <name type="scientific">Nitrobacter winogradskyi</name>
    <name type="common">Nitrobacter agilis</name>
    <dbReference type="NCBI Taxonomy" id="913"/>
    <lineage>
        <taxon>Bacteria</taxon>
        <taxon>Pseudomonadati</taxon>
        <taxon>Pseudomonadota</taxon>
        <taxon>Alphaproteobacteria</taxon>
        <taxon>Hyphomicrobiales</taxon>
        <taxon>Nitrobacteraceae</taxon>
        <taxon>Nitrobacter</taxon>
    </lineage>
</organism>
<accession>A0A4Y3WEP0</accession>
<gene>
    <name evidence="2" type="ORF">NWI01_28800</name>
</gene>
<protein>
    <recommendedName>
        <fullName evidence="4">NADH:quinone oxidoreductase/Mrp antiporter membrane subunit domain-containing protein</fullName>
    </recommendedName>
</protein>
<evidence type="ECO:0000256" key="1">
    <source>
        <dbReference type="SAM" id="Phobius"/>
    </source>
</evidence>
<keyword evidence="1" id="KW-0472">Membrane</keyword>
<evidence type="ECO:0000313" key="2">
    <source>
        <dbReference type="EMBL" id="GEC16988.1"/>
    </source>
</evidence>
<feature type="transmembrane region" description="Helical" evidence="1">
    <location>
        <begin position="34"/>
        <end position="52"/>
    </location>
</feature>